<evidence type="ECO:0000313" key="3">
    <source>
        <dbReference type="Proteomes" id="UP000275267"/>
    </source>
</evidence>
<reference evidence="3" key="1">
    <citation type="journal article" date="2019" name="Nat. Commun.">
        <title>The genome of broomcorn millet.</title>
        <authorList>
            <person name="Zou C."/>
            <person name="Miki D."/>
            <person name="Li D."/>
            <person name="Tang Q."/>
            <person name="Xiao L."/>
            <person name="Rajput S."/>
            <person name="Deng P."/>
            <person name="Jia W."/>
            <person name="Huang R."/>
            <person name="Zhang M."/>
            <person name="Sun Y."/>
            <person name="Hu J."/>
            <person name="Fu X."/>
            <person name="Schnable P.S."/>
            <person name="Li F."/>
            <person name="Zhang H."/>
            <person name="Feng B."/>
            <person name="Zhu X."/>
            <person name="Liu R."/>
            <person name="Schnable J.C."/>
            <person name="Zhu J.-K."/>
            <person name="Zhang H."/>
        </authorList>
    </citation>
    <scope>NUCLEOTIDE SEQUENCE [LARGE SCALE GENOMIC DNA]</scope>
</reference>
<dbReference type="InterPro" id="IPR001810">
    <property type="entry name" value="F-box_dom"/>
</dbReference>
<dbReference type="PANTHER" id="PTHR32133:SF291">
    <property type="entry name" value="F-BOX DOMAIN-CONTAINING PROTEIN"/>
    <property type="match status" value="1"/>
</dbReference>
<dbReference type="EMBL" id="PQIB02000003">
    <property type="protein sequence ID" value="RLN30178.1"/>
    <property type="molecule type" value="Genomic_DNA"/>
</dbReference>
<name>A0A3L6T3I9_PANMI</name>
<dbReference type="PANTHER" id="PTHR32133">
    <property type="entry name" value="OS07G0120400 PROTEIN"/>
    <property type="match status" value="1"/>
</dbReference>
<protein>
    <recommendedName>
        <fullName evidence="1">F-box domain-containing protein</fullName>
    </recommendedName>
</protein>
<dbReference type="Gene3D" id="1.20.1280.50">
    <property type="match status" value="1"/>
</dbReference>
<organism evidence="2 3">
    <name type="scientific">Panicum miliaceum</name>
    <name type="common">Proso millet</name>
    <name type="synonym">Broomcorn millet</name>
    <dbReference type="NCBI Taxonomy" id="4540"/>
    <lineage>
        <taxon>Eukaryota</taxon>
        <taxon>Viridiplantae</taxon>
        <taxon>Streptophyta</taxon>
        <taxon>Embryophyta</taxon>
        <taxon>Tracheophyta</taxon>
        <taxon>Spermatophyta</taxon>
        <taxon>Magnoliopsida</taxon>
        <taxon>Liliopsida</taxon>
        <taxon>Poales</taxon>
        <taxon>Poaceae</taxon>
        <taxon>PACMAD clade</taxon>
        <taxon>Panicoideae</taxon>
        <taxon>Panicodae</taxon>
        <taxon>Paniceae</taxon>
        <taxon>Panicinae</taxon>
        <taxon>Panicum</taxon>
        <taxon>Panicum sect. Panicum</taxon>
    </lineage>
</organism>
<keyword evidence="3" id="KW-1185">Reference proteome</keyword>
<proteinExistence type="predicted"/>
<feature type="domain" description="F-box" evidence="1">
    <location>
        <begin position="3"/>
        <end position="36"/>
    </location>
</feature>
<dbReference type="OrthoDB" id="673198at2759"/>
<dbReference type="Pfam" id="PF00646">
    <property type="entry name" value="F-box"/>
    <property type="match status" value="1"/>
</dbReference>
<evidence type="ECO:0000259" key="1">
    <source>
        <dbReference type="Pfam" id="PF00646"/>
    </source>
</evidence>
<dbReference type="Proteomes" id="UP000275267">
    <property type="component" value="Unassembled WGS sequence"/>
</dbReference>
<sequence>MADLVSEILLCLPPEDPACLIRASLVCKAWLRLISDGTFLHCYRAFHRAPPLLTFLANIRCNSEPRFIPFTAPTPFKQPPAFVCSRHPRVMDCRHGRALLFDMWADSEGSLSVWDPITGERQVLPEPDCWYITGAAVLCASAAAGCDHLDCHGGPFLVVCLVIIPVAGGTMEARVYSSDAGSWGAQASIQLGSFSFGEVNFPVVIGDEVYFELNLRILK</sequence>
<evidence type="ECO:0000313" key="2">
    <source>
        <dbReference type="EMBL" id="RLN30178.1"/>
    </source>
</evidence>
<accession>A0A3L6T3I9</accession>
<dbReference type="InterPro" id="IPR036047">
    <property type="entry name" value="F-box-like_dom_sf"/>
</dbReference>
<comment type="caution">
    <text evidence="2">The sequence shown here is derived from an EMBL/GenBank/DDBJ whole genome shotgun (WGS) entry which is preliminary data.</text>
</comment>
<dbReference type="SUPFAM" id="SSF81383">
    <property type="entry name" value="F-box domain"/>
    <property type="match status" value="1"/>
</dbReference>
<gene>
    <name evidence="2" type="ORF">C2845_PM05G18020</name>
</gene>
<dbReference type="AlphaFoldDB" id="A0A3L6T3I9"/>